<keyword evidence="3 5" id="KW-1133">Transmembrane helix</keyword>
<feature type="domain" description="DUF202" evidence="6">
    <location>
        <begin position="12"/>
        <end position="69"/>
    </location>
</feature>
<evidence type="ECO:0000256" key="1">
    <source>
        <dbReference type="ARBA" id="ARBA00004127"/>
    </source>
</evidence>
<dbReference type="RefSeq" id="WP_305998556.1">
    <property type="nucleotide sequence ID" value="NZ_JASNFN010000002.1"/>
</dbReference>
<gene>
    <name evidence="7" type="ORF">QOZ88_04325</name>
</gene>
<proteinExistence type="predicted"/>
<feature type="transmembrane region" description="Helical" evidence="5">
    <location>
        <begin position="82"/>
        <end position="105"/>
    </location>
</feature>
<dbReference type="EMBL" id="JASNFN010000002">
    <property type="protein sequence ID" value="MDP5181852.1"/>
    <property type="molecule type" value="Genomic_DNA"/>
</dbReference>
<name>A0ABT9I8F5_9ACTN</name>
<protein>
    <submittedName>
        <fullName evidence="7">DUF202 domain-containing protein</fullName>
    </submittedName>
</protein>
<evidence type="ECO:0000256" key="4">
    <source>
        <dbReference type="ARBA" id="ARBA00023136"/>
    </source>
</evidence>
<keyword evidence="8" id="KW-1185">Reference proteome</keyword>
<accession>A0ABT9I8F5</accession>
<keyword evidence="2 5" id="KW-0812">Transmembrane</keyword>
<dbReference type="Proteomes" id="UP001233673">
    <property type="component" value="Unassembled WGS sequence"/>
</dbReference>
<sequence length="106" mass="11169">MTGVVPDPGRGNERTALAWQRTALALIAASALLTRFTADALGLASLASMGAAVPLAAWVFLESRGRYAHDAGLRRRSRSRDGRAPLALTLATAVLALTEATAVWLR</sequence>
<keyword evidence="4 5" id="KW-0472">Membrane</keyword>
<evidence type="ECO:0000256" key="2">
    <source>
        <dbReference type="ARBA" id="ARBA00022692"/>
    </source>
</evidence>
<evidence type="ECO:0000313" key="8">
    <source>
        <dbReference type="Proteomes" id="UP001233673"/>
    </source>
</evidence>
<comment type="subcellular location">
    <subcellularLocation>
        <location evidence="1">Endomembrane system</location>
        <topology evidence="1">Multi-pass membrane protein</topology>
    </subcellularLocation>
</comment>
<evidence type="ECO:0000256" key="3">
    <source>
        <dbReference type="ARBA" id="ARBA00022989"/>
    </source>
</evidence>
<dbReference type="Pfam" id="PF02656">
    <property type="entry name" value="DUF202"/>
    <property type="match status" value="1"/>
</dbReference>
<evidence type="ECO:0000313" key="7">
    <source>
        <dbReference type="EMBL" id="MDP5181852.1"/>
    </source>
</evidence>
<comment type="caution">
    <text evidence="7">The sequence shown here is derived from an EMBL/GenBank/DDBJ whole genome shotgun (WGS) entry which is preliminary data.</text>
</comment>
<dbReference type="InterPro" id="IPR003807">
    <property type="entry name" value="DUF202"/>
</dbReference>
<organism evidence="7 8">
    <name type="scientific">Blastococcus carthaginiensis</name>
    <dbReference type="NCBI Taxonomy" id="3050034"/>
    <lineage>
        <taxon>Bacteria</taxon>
        <taxon>Bacillati</taxon>
        <taxon>Actinomycetota</taxon>
        <taxon>Actinomycetes</taxon>
        <taxon>Geodermatophilales</taxon>
        <taxon>Geodermatophilaceae</taxon>
        <taxon>Blastococcus</taxon>
    </lineage>
</organism>
<evidence type="ECO:0000259" key="6">
    <source>
        <dbReference type="Pfam" id="PF02656"/>
    </source>
</evidence>
<evidence type="ECO:0000256" key="5">
    <source>
        <dbReference type="SAM" id="Phobius"/>
    </source>
</evidence>
<reference evidence="8" key="1">
    <citation type="submission" date="2023-05" db="EMBL/GenBank/DDBJ databases">
        <title>Draft genome of Pseudofrankia sp. BMG5.37.</title>
        <authorList>
            <person name="Gtari M."/>
            <person name="Ghodhbane F."/>
            <person name="Sbissi I."/>
        </authorList>
    </citation>
    <scope>NUCLEOTIDE SEQUENCE [LARGE SCALE GENOMIC DNA]</scope>
    <source>
        <strain evidence="8">BMG 814</strain>
    </source>
</reference>
<feature type="transmembrane region" description="Helical" evidence="5">
    <location>
        <begin position="40"/>
        <end position="61"/>
    </location>
</feature>